<dbReference type="Gene3D" id="3.40.50.300">
    <property type="entry name" value="P-loop containing nucleotide triphosphate hydrolases"/>
    <property type="match status" value="1"/>
</dbReference>
<dbReference type="InterPro" id="IPR027417">
    <property type="entry name" value="P-loop_NTPase"/>
</dbReference>
<feature type="domain" description="PAS" evidence="7">
    <location>
        <begin position="16"/>
        <end position="54"/>
    </location>
</feature>
<dbReference type="CDD" id="cd00009">
    <property type="entry name" value="AAA"/>
    <property type="match status" value="1"/>
</dbReference>
<evidence type="ECO:0000256" key="5">
    <source>
        <dbReference type="ARBA" id="ARBA00023163"/>
    </source>
</evidence>
<sequence length="446" mass="50773">MANDSLQDQKDISAIIFDSITDGVFTTDHECRITSFNRAAEEISGFRREEAIGKFCFDIFRTDLCQTGCALRNTLQNGKPITNVRVTIVTRDGRKVPISVSTTVLRNEKKTCIGAVEFFRDLSEIENLQDQVSKINRFENLVSCNEKMQRIFKLLPEIAESECNVLIQGPSGSGKELLAQALHDLSPRKHKSYIRINCAALPETLLESELFGYVRGAFTDAKRDKPGLFYMAQGGTLLLDEIGDMPLSLQVKLLRVLNNGEYQPLGSTRMLQTDARIITSSNRDLKQMVEQSAFREDLFYRINVINIQIPPLRERLEDLPLLIDYFVEKFRSKRKKDIQGVTTEVLNLLRRYDFPGNVRELENAIEHAFVICRKNVIGLEHLPDRILEAAQKKENGASRLCHGSSSEESIIREALARNEGNRVKTAEELGMHRATLWRKMEKYGIE</sequence>
<dbReference type="InterPro" id="IPR035965">
    <property type="entry name" value="PAS-like_dom_sf"/>
</dbReference>
<dbReference type="InterPro" id="IPR025944">
    <property type="entry name" value="Sigma_54_int_dom_CS"/>
</dbReference>
<dbReference type="EMBL" id="QZKU01000015">
    <property type="protein sequence ID" value="RJP25975.1"/>
    <property type="molecule type" value="Genomic_DNA"/>
</dbReference>
<dbReference type="Gene3D" id="3.30.450.20">
    <property type="entry name" value="PAS domain"/>
    <property type="match status" value="1"/>
</dbReference>
<evidence type="ECO:0000313" key="10">
    <source>
        <dbReference type="Proteomes" id="UP000265882"/>
    </source>
</evidence>
<protein>
    <submittedName>
        <fullName evidence="9">PAS domain-containing protein</fullName>
    </submittedName>
</protein>
<dbReference type="InterPro" id="IPR002197">
    <property type="entry name" value="HTH_Fis"/>
</dbReference>
<keyword evidence="5" id="KW-0804">Transcription</keyword>
<dbReference type="PROSITE" id="PS50045">
    <property type="entry name" value="SIGMA54_INTERACT_4"/>
    <property type="match status" value="1"/>
</dbReference>
<evidence type="ECO:0000259" key="8">
    <source>
        <dbReference type="PROSITE" id="PS50113"/>
    </source>
</evidence>
<dbReference type="InterPro" id="IPR058031">
    <property type="entry name" value="AAA_lid_NorR"/>
</dbReference>
<evidence type="ECO:0000256" key="3">
    <source>
        <dbReference type="ARBA" id="ARBA00023015"/>
    </source>
</evidence>
<dbReference type="SUPFAM" id="SSF52540">
    <property type="entry name" value="P-loop containing nucleoside triphosphate hydrolases"/>
    <property type="match status" value="1"/>
</dbReference>
<feature type="domain" description="Sigma-54 factor interaction" evidence="6">
    <location>
        <begin position="141"/>
        <end position="370"/>
    </location>
</feature>
<dbReference type="SUPFAM" id="SSF46689">
    <property type="entry name" value="Homeodomain-like"/>
    <property type="match status" value="1"/>
</dbReference>
<dbReference type="Gene3D" id="1.10.10.60">
    <property type="entry name" value="Homeodomain-like"/>
    <property type="match status" value="1"/>
</dbReference>
<keyword evidence="1" id="KW-0547">Nucleotide-binding</keyword>
<dbReference type="Pfam" id="PF25601">
    <property type="entry name" value="AAA_lid_14"/>
    <property type="match status" value="1"/>
</dbReference>
<keyword evidence="3" id="KW-0805">Transcription regulation</keyword>
<dbReference type="InterPro" id="IPR003593">
    <property type="entry name" value="AAA+_ATPase"/>
</dbReference>
<accession>A0A3A4P574</accession>
<proteinExistence type="predicted"/>
<dbReference type="Pfam" id="PF13426">
    <property type="entry name" value="PAS_9"/>
    <property type="match status" value="1"/>
</dbReference>
<dbReference type="PRINTS" id="PR01590">
    <property type="entry name" value="HTHFIS"/>
</dbReference>
<dbReference type="InterPro" id="IPR009057">
    <property type="entry name" value="Homeodomain-like_sf"/>
</dbReference>
<dbReference type="AlphaFoldDB" id="A0A3A4P574"/>
<name>A0A3A4P574_ABYX5</name>
<evidence type="ECO:0000256" key="2">
    <source>
        <dbReference type="ARBA" id="ARBA00022840"/>
    </source>
</evidence>
<dbReference type="FunFam" id="3.40.50.300:FF:000006">
    <property type="entry name" value="DNA-binding transcriptional regulator NtrC"/>
    <property type="match status" value="1"/>
</dbReference>
<dbReference type="Pfam" id="PF02954">
    <property type="entry name" value="HTH_8"/>
    <property type="match status" value="1"/>
</dbReference>
<dbReference type="InterPro" id="IPR025943">
    <property type="entry name" value="Sigma_54_int_dom_ATP-bd_2"/>
</dbReference>
<dbReference type="GO" id="GO:0043565">
    <property type="term" value="F:sequence-specific DNA binding"/>
    <property type="evidence" value="ECO:0007669"/>
    <property type="project" value="InterPro"/>
</dbReference>
<dbReference type="GO" id="GO:0006355">
    <property type="term" value="P:regulation of DNA-templated transcription"/>
    <property type="evidence" value="ECO:0007669"/>
    <property type="project" value="InterPro"/>
</dbReference>
<dbReference type="NCBIfam" id="TIGR00229">
    <property type="entry name" value="sensory_box"/>
    <property type="match status" value="1"/>
</dbReference>
<dbReference type="GO" id="GO:0005524">
    <property type="term" value="F:ATP binding"/>
    <property type="evidence" value="ECO:0007669"/>
    <property type="project" value="UniProtKB-KW"/>
</dbReference>
<evidence type="ECO:0000256" key="1">
    <source>
        <dbReference type="ARBA" id="ARBA00022741"/>
    </source>
</evidence>
<evidence type="ECO:0000313" key="9">
    <source>
        <dbReference type="EMBL" id="RJP25975.1"/>
    </source>
</evidence>
<evidence type="ECO:0000256" key="4">
    <source>
        <dbReference type="ARBA" id="ARBA00023125"/>
    </source>
</evidence>
<dbReference type="PROSITE" id="PS50113">
    <property type="entry name" value="PAC"/>
    <property type="match status" value="1"/>
</dbReference>
<dbReference type="PROSITE" id="PS00688">
    <property type="entry name" value="SIGMA54_INTERACT_3"/>
    <property type="match status" value="1"/>
</dbReference>
<dbReference type="InterPro" id="IPR000700">
    <property type="entry name" value="PAS-assoc_C"/>
</dbReference>
<dbReference type="PANTHER" id="PTHR32071:SF57">
    <property type="entry name" value="C4-DICARBOXYLATE TRANSPORT TRANSCRIPTIONAL REGULATORY PROTEIN DCTD"/>
    <property type="match status" value="1"/>
</dbReference>
<evidence type="ECO:0000259" key="6">
    <source>
        <dbReference type="PROSITE" id="PS50045"/>
    </source>
</evidence>
<dbReference type="InterPro" id="IPR000014">
    <property type="entry name" value="PAS"/>
</dbReference>
<dbReference type="PANTHER" id="PTHR32071">
    <property type="entry name" value="TRANSCRIPTIONAL REGULATORY PROTEIN"/>
    <property type="match status" value="1"/>
</dbReference>
<dbReference type="CDD" id="cd00130">
    <property type="entry name" value="PAS"/>
    <property type="match status" value="1"/>
</dbReference>
<dbReference type="PROSITE" id="PS50112">
    <property type="entry name" value="PAS"/>
    <property type="match status" value="1"/>
</dbReference>
<organism evidence="9 10">
    <name type="scientific">Abyssobacteria bacterium (strain SURF_5)</name>
    <dbReference type="NCBI Taxonomy" id="2093360"/>
    <lineage>
        <taxon>Bacteria</taxon>
        <taxon>Pseudomonadati</taxon>
        <taxon>Candidatus Hydrogenedentota</taxon>
        <taxon>Candidatus Abyssobacteria</taxon>
    </lineage>
</organism>
<gene>
    <name evidence="9" type="ORF">C4520_01485</name>
</gene>
<dbReference type="SMART" id="SM00382">
    <property type="entry name" value="AAA"/>
    <property type="match status" value="1"/>
</dbReference>
<feature type="domain" description="PAC" evidence="8">
    <location>
        <begin position="82"/>
        <end position="134"/>
    </location>
</feature>
<dbReference type="Gene3D" id="1.10.8.60">
    <property type="match status" value="1"/>
</dbReference>
<dbReference type="InterPro" id="IPR002078">
    <property type="entry name" value="Sigma_54_int"/>
</dbReference>
<dbReference type="Proteomes" id="UP000265882">
    <property type="component" value="Unassembled WGS sequence"/>
</dbReference>
<dbReference type="Pfam" id="PF00158">
    <property type="entry name" value="Sigma54_activat"/>
    <property type="match status" value="1"/>
</dbReference>
<keyword evidence="4" id="KW-0238">DNA-binding</keyword>
<keyword evidence="2" id="KW-0067">ATP-binding</keyword>
<evidence type="ECO:0000259" key="7">
    <source>
        <dbReference type="PROSITE" id="PS50112"/>
    </source>
</evidence>
<dbReference type="SMART" id="SM00091">
    <property type="entry name" value="PAS"/>
    <property type="match status" value="1"/>
</dbReference>
<dbReference type="PROSITE" id="PS00676">
    <property type="entry name" value="SIGMA54_INTERACT_2"/>
    <property type="match status" value="1"/>
</dbReference>
<dbReference type="SUPFAM" id="SSF55785">
    <property type="entry name" value="PYP-like sensor domain (PAS domain)"/>
    <property type="match status" value="1"/>
</dbReference>
<reference evidence="9 10" key="1">
    <citation type="journal article" date="2017" name="ISME J.">
        <title>Energy and carbon metabolisms in a deep terrestrial subsurface fluid microbial community.</title>
        <authorList>
            <person name="Momper L."/>
            <person name="Jungbluth S.P."/>
            <person name="Lee M.D."/>
            <person name="Amend J.P."/>
        </authorList>
    </citation>
    <scope>NUCLEOTIDE SEQUENCE [LARGE SCALE GENOMIC DNA]</scope>
    <source>
        <strain evidence="9">SURF_5</strain>
    </source>
</reference>
<comment type="caution">
    <text evidence="9">The sequence shown here is derived from an EMBL/GenBank/DDBJ whole genome shotgun (WGS) entry which is preliminary data.</text>
</comment>